<proteinExistence type="predicted"/>
<organism evidence="2 3">
    <name type="scientific">Alternaria atra</name>
    <dbReference type="NCBI Taxonomy" id="119953"/>
    <lineage>
        <taxon>Eukaryota</taxon>
        <taxon>Fungi</taxon>
        <taxon>Dikarya</taxon>
        <taxon>Ascomycota</taxon>
        <taxon>Pezizomycotina</taxon>
        <taxon>Dothideomycetes</taxon>
        <taxon>Pleosporomycetidae</taxon>
        <taxon>Pleosporales</taxon>
        <taxon>Pleosporineae</taxon>
        <taxon>Pleosporaceae</taxon>
        <taxon>Alternaria</taxon>
        <taxon>Alternaria sect. Ulocladioides</taxon>
    </lineage>
</organism>
<accession>A0A8J2II47</accession>
<evidence type="ECO:0000256" key="1">
    <source>
        <dbReference type="SAM" id="Coils"/>
    </source>
</evidence>
<reference evidence="2" key="1">
    <citation type="submission" date="2021-05" db="EMBL/GenBank/DDBJ databases">
        <authorList>
            <person name="Stam R."/>
        </authorList>
    </citation>
    <scope>NUCLEOTIDE SEQUENCE</scope>
    <source>
        <strain evidence="2">CS162</strain>
    </source>
</reference>
<dbReference type="AlphaFoldDB" id="A0A8J2II47"/>
<comment type="caution">
    <text evidence="2">The sequence shown here is derived from an EMBL/GenBank/DDBJ whole genome shotgun (WGS) entry which is preliminary data.</text>
</comment>
<dbReference type="GeneID" id="67012271"/>
<keyword evidence="1" id="KW-0175">Coiled coil</keyword>
<dbReference type="Proteomes" id="UP000676310">
    <property type="component" value="Unassembled WGS sequence"/>
</dbReference>
<sequence>MAVATVNLAQLRTQLGPQSQTLLDHAPYQEIITAPQLYDSCAVSFKFFFGFIPEKITRKPQKVWVLLYPPSRITGPAEVQFHSCDPETGEFAKHDDGNISSTVTEFAPAFRTPKKASKGKHVALAKYYYLEALAALETQSGCASELAIPIPISRTFVDSLKAACREFEEAKGKVLNLALRSPPATLAGDQDSGLSNAPEDLPVQPESVLLSASDITITLEEHDANAKRFEILLKIRDDEAQLQSSDSAIEAELAALEDARLEIEARRLEIEARRRVLEEQRQMNREKKVSIAARREQVFNGMSVVDAFELGGETERAEKRRRLF</sequence>
<evidence type="ECO:0000313" key="3">
    <source>
        <dbReference type="Proteomes" id="UP000676310"/>
    </source>
</evidence>
<evidence type="ECO:0000313" key="2">
    <source>
        <dbReference type="EMBL" id="CAG5188369.1"/>
    </source>
</evidence>
<dbReference type="EMBL" id="CAJRGZ010000032">
    <property type="protein sequence ID" value="CAG5188369.1"/>
    <property type="molecule type" value="Genomic_DNA"/>
</dbReference>
<dbReference type="OrthoDB" id="3793088at2759"/>
<protein>
    <submittedName>
        <fullName evidence="2">Uncharacterized protein</fullName>
    </submittedName>
</protein>
<dbReference type="RefSeq" id="XP_043175522.1">
    <property type="nucleotide sequence ID" value="XM_043319587.1"/>
</dbReference>
<keyword evidence="3" id="KW-1185">Reference proteome</keyword>
<gene>
    <name evidence="2" type="ORF">ALTATR162_LOCUS11943</name>
</gene>
<feature type="coiled-coil region" evidence="1">
    <location>
        <begin position="253"/>
        <end position="280"/>
    </location>
</feature>
<name>A0A8J2II47_9PLEO</name>